<protein>
    <submittedName>
        <fullName evidence="1">Uncharacterized protein</fullName>
    </submittedName>
</protein>
<feature type="non-terminal residue" evidence="1">
    <location>
        <position position="67"/>
    </location>
</feature>
<name>X0V3L1_9ZZZZ</name>
<organism evidence="1">
    <name type="scientific">marine sediment metagenome</name>
    <dbReference type="NCBI Taxonomy" id="412755"/>
    <lineage>
        <taxon>unclassified sequences</taxon>
        <taxon>metagenomes</taxon>
        <taxon>ecological metagenomes</taxon>
    </lineage>
</organism>
<dbReference type="EMBL" id="BARS01021744">
    <property type="protein sequence ID" value="GAG07103.1"/>
    <property type="molecule type" value="Genomic_DNA"/>
</dbReference>
<dbReference type="AlphaFoldDB" id="X0V3L1"/>
<proteinExistence type="predicted"/>
<comment type="caution">
    <text evidence="1">The sequence shown here is derived from an EMBL/GenBank/DDBJ whole genome shotgun (WGS) entry which is preliminary data.</text>
</comment>
<accession>X0V3L1</accession>
<reference evidence="1" key="1">
    <citation type="journal article" date="2014" name="Front. Microbiol.">
        <title>High frequency of phylogenetically diverse reductive dehalogenase-homologous genes in deep subseafloor sedimentary metagenomes.</title>
        <authorList>
            <person name="Kawai M."/>
            <person name="Futagami T."/>
            <person name="Toyoda A."/>
            <person name="Takaki Y."/>
            <person name="Nishi S."/>
            <person name="Hori S."/>
            <person name="Arai W."/>
            <person name="Tsubouchi T."/>
            <person name="Morono Y."/>
            <person name="Uchiyama I."/>
            <person name="Ito T."/>
            <person name="Fujiyama A."/>
            <person name="Inagaki F."/>
            <person name="Takami H."/>
        </authorList>
    </citation>
    <scope>NUCLEOTIDE SEQUENCE</scope>
    <source>
        <strain evidence="1">Expedition CK06-06</strain>
    </source>
</reference>
<evidence type="ECO:0000313" key="1">
    <source>
        <dbReference type="EMBL" id="GAG07103.1"/>
    </source>
</evidence>
<sequence length="67" mass="7127">MGLFKSMKNTKGMIADAQQMQADANAMVADANQPVDENDPAFEPIEGISLDQYARISAALAQQNLAG</sequence>
<gene>
    <name evidence="1" type="ORF">S01H1_34868</name>
</gene>